<evidence type="ECO:0000256" key="1">
    <source>
        <dbReference type="SAM" id="MobiDB-lite"/>
    </source>
</evidence>
<feature type="domain" description="Gliding motility-associated protein GldM first immunoglobulin-like" evidence="4">
    <location>
        <begin position="302"/>
        <end position="400"/>
    </location>
</feature>
<evidence type="ECO:0000259" key="3">
    <source>
        <dbReference type="Pfam" id="PF12081"/>
    </source>
</evidence>
<dbReference type="Pfam" id="PF12080">
    <property type="entry name" value="GldM_4th"/>
    <property type="match status" value="1"/>
</dbReference>
<keyword evidence="7" id="KW-1185">Reference proteome</keyword>
<protein>
    <recommendedName>
        <fullName evidence="8">Gliding motility protein GldM</fullName>
    </recommendedName>
</protein>
<name>A0A150XHB0_9BACT</name>
<dbReference type="OrthoDB" id="1490890at2"/>
<feature type="region of interest" description="Disordered" evidence="1">
    <location>
        <begin position="238"/>
        <end position="291"/>
    </location>
</feature>
<proteinExistence type="predicted"/>
<dbReference type="InterPro" id="IPR048406">
    <property type="entry name" value="GldM_Ig-like-2"/>
</dbReference>
<reference evidence="6 7" key="1">
    <citation type="submission" date="2016-01" db="EMBL/GenBank/DDBJ databases">
        <title>Genome sequencing of Roseivirga spongicola UST030701-084.</title>
        <authorList>
            <person name="Selvaratnam C."/>
            <person name="Thevarajoo S."/>
            <person name="Goh K.M."/>
            <person name="Ee R."/>
            <person name="Chan K.-G."/>
            <person name="Chong C.S."/>
        </authorList>
    </citation>
    <scope>NUCLEOTIDE SEQUENCE [LARGE SCALE GENOMIC DNA]</scope>
    <source>
        <strain evidence="6 7">UST030701-084</strain>
    </source>
</reference>
<dbReference type="Pfam" id="PF21601">
    <property type="entry name" value="GldM_2nd"/>
    <property type="match status" value="1"/>
</dbReference>
<accession>A0A150XHB0</accession>
<dbReference type="Pfam" id="PF21602">
    <property type="entry name" value="GldM_3rd"/>
    <property type="match status" value="1"/>
</dbReference>
<evidence type="ECO:0008006" key="8">
    <source>
        <dbReference type="Google" id="ProtNLM"/>
    </source>
</evidence>
<dbReference type="Pfam" id="PF12081">
    <property type="entry name" value="GldM_1st"/>
    <property type="match status" value="1"/>
</dbReference>
<dbReference type="EMBL" id="LRPC01000001">
    <property type="protein sequence ID" value="KYG78093.1"/>
    <property type="molecule type" value="Genomic_DNA"/>
</dbReference>
<gene>
    <name evidence="6" type="ORF">AWW68_04810</name>
</gene>
<dbReference type="InterPro" id="IPR022719">
    <property type="entry name" value="Motility-assoc_prot_GldM_C"/>
</dbReference>
<feature type="domain" description="Gliding motility-associated protein GldM C-terminal" evidence="2">
    <location>
        <begin position="489"/>
        <end position="593"/>
    </location>
</feature>
<feature type="domain" description="Gliding motility-associated protein GldM N-terminal" evidence="3">
    <location>
        <begin position="32"/>
        <end position="226"/>
    </location>
</feature>
<evidence type="ECO:0000259" key="5">
    <source>
        <dbReference type="Pfam" id="PF21602"/>
    </source>
</evidence>
<feature type="compositionally biased region" description="Polar residues" evidence="1">
    <location>
        <begin position="253"/>
        <end position="267"/>
    </location>
</feature>
<evidence type="ECO:0000313" key="6">
    <source>
        <dbReference type="EMBL" id="KYG78093.1"/>
    </source>
</evidence>
<dbReference type="InterPro" id="IPR048405">
    <property type="entry name" value="GldM_Ig-like-1"/>
</dbReference>
<dbReference type="STRING" id="333140.AWW68_04810"/>
<sequence>MAGAKENPRQKMIGMMYLVLTALLALQIKDTVLEKFVLIENGLQVANESMVDYNATVLESIQSDVENQGDKEGDQAVEKVAEEIRSYTTELANYIDNLKLELGKASAGGDTSKVYERSTLKKYEEPSRYLVELGNADELKTRLDDYTGKVNGAINLLGKGGMSDEWLKSIAIKAEDIKFYENNKEALKDDYAHFNFYKAPLASVLAQLTFYKNQIYSKESEALNKLRGLVGTAVTTKPGDIPNLSDVDPVTAGTPSSSPAQTPTDNASATPSNTPRSNSNSGTASTEIKPEEMLDGRFAGIDYAQATILSQSNLVTAGLDFNAQAFLTLGNSSLQPEIKLNGSPIDVVNGRGVINFKTSAREGEYDANGLATKAFEVEITAEDGNGGTITRTTRHEYQVARPVIDVRSQSVEVLYLGCANNLNINVPALGPAYQPQFRVSGGTFTTGSQKGQIIVDPSQREVSIAVSSAGLPIGTREFQAKPVPLPRLDVRPNGQPYNAKNGLDEKPTNLTLFLPSDPDFAERFPKDSQFLVSKGQVTLARGKQTKRTIEISSPTSRVDLGPLISQMQSGDRIVVYVEEIVRLNYKNDRIPIKFTGDMTLNIN</sequence>
<dbReference type="InterPro" id="IPR022720">
    <property type="entry name" value="Motility-assoc_prot_GldM_N"/>
</dbReference>
<feature type="domain" description="Gliding motility-associated protein GldM second immunoglobulin-like" evidence="5">
    <location>
        <begin position="403"/>
        <end position="480"/>
    </location>
</feature>
<evidence type="ECO:0000259" key="4">
    <source>
        <dbReference type="Pfam" id="PF21601"/>
    </source>
</evidence>
<comment type="caution">
    <text evidence="6">The sequence shown here is derived from an EMBL/GenBank/DDBJ whole genome shotgun (WGS) entry which is preliminary data.</text>
</comment>
<organism evidence="6 7">
    <name type="scientific">Roseivirga spongicola</name>
    <dbReference type="NCBI Taxonomy" id="333140"/>
    <lineage>
        <taxon>Bacteria</taxon>
        <taxon>Pseudomonadati</taxon>
        <taxon>Bacteroidota</taxon>
        <taxon>Cytophagia</taxon>
        <taxon>Cytophagales</taxon>
        <taxon>Roseivirgaceae</taxon>
        <taxon>Roseivirga</taxon>
    </lineage>
</organism>
<evidence type="ECO:0000259" key="2">
    <source>
        <dbReference type="Pfam" id="PF12080"/>
    </source>
</evidence>
<dbReference type="AlphaFoldDB" id="A0A150XHB0"/>
<feature type="compositionally biased region" description="Low complexity" evidence="1">
    <location>
        <begin position="268"/>
        <end position="283"/>
    </location>
</feature>
<evidence type="ECO:0000313" key="7">
    <source>
        <dbReference type="Proteomes" id="UP000075606"/>
    </source>
</evidence>
<dbReference type="RefSeq" id="WP_068217166.1">
    <property type="nucleotide sequence ID" value="NZ_LRPC01000001.1"/>
</dbReference>
<dbReference type="Proteomes" id="UP000075606">
    <property type="component" value="Unassembled WGS sequence"/>
</dbReference>